<dbReference type="Gramene" id="C.cajan_37781.t">
    <property type="protein sequence ID" value="C.cajan_37781.t.cds1"/>
    <property type="gene ID" value="C.cajan_37781"/>
</dbReference>
<dbReference type="InterPro" id="IPR032675">
    <property type="entry name" value="LRR_dom_sf"/>
</dbReference>
<name>A0A151RHD4_CAJCA</name>
<evidence type="ECO:0000313" key="2">
    <source>
        <dbReference type="Proteomes" id="UP000075243"/>
    </source>
</evidence>
<sequence>MEVKTIFQTSVLSKQWKDLWKSVTYLSLNSSHFRTVADFNKFVSHFLSNRDDSISLLKLFVHLHRCSELKLLNRMMKYAVLHKVERLAIEISCLSLAANNKFPPSIFSSPSISFLWLFVAIYGPIMKLPPSLQLPALTTLSLHKVCFTAGDNDCAEPFSSCKLLKTLFLNECSLHDDAKRLWISNSSLAKLTLHHSFTETYKLVLSTPNLSFLSVTGNIRSCYGEVSSTCNLSFLEEGNIGARYSIMSNWLQLFANVKKLTLFGIGMENILSVRYFHNAPEIFAFLC</sequence>
<dbReference type="InterPro" id="IPR053197">
    <property type="entry name" value="F-box_SCFL_complex_component"/>
</dbReference>
<dbReference type="Proteomes" id="UP000075243">
    <property type="component" value="Unassembled WGS sequence"/>
</dbReference>
<dbReference type="PANTHER" id="PTHR34223:SF118">
    <property type="entry name" value="F-BOX DOMAIN, LEUCINE-RICH REPEAT DOMAIN SUPERFAMILY, F-BOX-LIKE DOMAIN SUPERFAMILY"/>
    <property type="match status" value="1"/>
</dbReference>
<dbReference type="SUPFAM" id="SSF52058">
    <property type="entry name" value="L domain-like"/>
    <property type="match status" value="1"/>
</dbReference>
<dbReference type="AlphaFoldDB" id="A0A151RHD4"/>
<dbReference type="OMA" id="HNAPEIF"/>
<proteinExistence type="predicted"/>
<protein>
    <submittedName>
        <fullName evidence="1">F-box/LRR-repeat protein At4g13965 family</fullName>
    </submittedName>
</protein>
<keyword evidence="2" id="KW-1185">Reference proteome</keyword>
<dbReference type="Gene3D" id="3.80.10.10">
    <property type="entry name" value="Ribonuclease Inhibitor"/>
    <property type="match status" value="1"/>
</dbReference>
<dbReference type="PANTHER" id="PTHR34223">
    <property type="entry name" value="OS11G0201299 PROTEIN"/>
    <property type="match status" value="1"/>
</dbReference>
<reference evidence="1" key="1">
    <citation type="journal article" date="2012" name="Nat. Biotechnol.">
        <title>Draft genome sequence of pigeonpea (Cajanus cajan), an orphan legume crop of resource-poor farmers.</title>
        <authorList>
            <person name="Varshney R.K."/>
            <person name="Chen W."/>
            <person name="Li Y."/>
            <person name="Bharti A.K."/>
            <person name="Saxena R.K."/>
            <person name="Schlueter J.A."/>
            <person name="Donoghue M.T."/>
            <person name="Azam S."/>
            <person name="Fan G."/>
            <person name="Whaley A.M."/>
            <person name="Farmer A.D."/>
            <person name="Sheridan J."/>
            <person name="Iwata A."/>
            <person name="Tuteja R."/>
            <person name="Penmetsa R.V."/>
            <person name="Wu W."/>
            <person name="Upadhyaya H.D."/>
            <person name="Yang S.P."/>
            <person name="Shah T."/>
            <person name="Saxena K.B."/>
            <person name="Michael T."/>
            <person name="McCombie W.R."/>
            <person name="Yang B."/>
            <person name="Zhang G."/>
            <person name="Yang H."/>
            <person name="Wang J."/>
            <person name="Spillane C."/>
            <person name="Cook D.R."/>
            <person name="May G.D."/>
            <person name="Xu X."/>
            <person name="Jackson S.A."/>
        </authorList>
    </citation>
    <scope>NUCLEOTIDE SEQUENCE [LARGE SCALE GENOMIC DNA]</scope>
</reference>
<evidence type="ECO:0000313" key="1">
    <source>
        <dbReference type="EMBL" id="KYP41947.1"/>
    </source>
</evidence>
<accession>A0A151RHD4</accession>
<dbReference type="EMBL" id="KQ483743">
    <property type="protein sequence ID" value="KYP41947.1"/>
    <property type="molecule type" value="Genomic_DNA"/>
</dbReference>
<organism evidence="1 2">
    <name type="scientific">Cajanus cajan</name>
    <name type="common">Pigeon pea</name>
    <name type="synonym">Cajanus indicus</name>
    <dbReference type="NCBI Taxonomy" id="3821"/>
    <lineage>
        <taxon>Eukaryota</taxon>
        <taxon>Viridiplantae</taxon>
        <taxon>Streptophyta</taxon>
        <taxon>Embryophyta</taxon>
        <taxon>Tracheophyta</taxon>
        <taxon>Spermatophyta</taxon>
        <taxon>Magnoliopsida</taxon>
        <taxon>eudicotyledons</taxon>
        <taxon>Gunneridae</taxon>
        <taxon>Pentapetalae</taxon>
        <taxon>rosids</taxon>
        <taxon>fabids</taxon>
        <taxon>Fabales</taxon>
        <taxon>Fabaceae</taxon>
        <taxon>Papilionoideae</taxon>
        <taxon>50 kb inversion clade</taxon>
        <taxon>NPAAA clade</taxon>
        <taxon>indigoferoid/millettioid clade</taxon>
        <taxon>Phaseoleae</taxon>
        <taxon>Cajanus</taxon>
    </lineage>
</organism>
<gene>
    <name evidence="1" type="ORF">KK1_036655</name>
</gene>